<accession>A0A2S7VL34</accession>
<comment type="caution">
    <text evidence="1">The sequence shown here is derived from an EMBL/GenBank/DDBJ whole genome shotgun (WGS) entry which is preliminary data.</text>
</comment>
<evidence type="ECO:0000313" key="2">
    <source>
        <dbReference type="Proteomes" id="UP000238730"/>
    </source>
</evidence>
<gene>
    <name evidence="1" type="ORF">BTO08_21910</name>
</gene>
<organism evidence="1 2">
    <name type="scientific">Photobacterium angustum</name>
    <dbReference type="NCBI Taxonomy" id="661"/>
    <lineage>
        <taxon>Bacteria</taxon>
        <taxon>Pseudomonadati</taxon>
        <taxon>Pseudomonadota</taxon>
        <taxon>Gammaproteobacteria</taxon>
        <taxon>Vibrionales</taxon>
        <taxon>Vibrionaceae</taxon>
        <taxon>Photobacterium</taxon>
    </lineage>
</organism>
<dbReference type="AlphaFoldDB" id="A0A2S7VL34"/>
<protein>
    <recommendedName>
        <fullName evidence="3">Lipoprotein</fullName>
    </recommendedName>
</protein>
<reference evidence="1 2" key="1">
    <citation type="submission" date="2016-12" db="EMBL/GenBank/DDBJ databases">
        <title>Diversity of luminous bacteria.</title>
        <authorList>
            <person name="Yoshizawa S."/>
            <person name="Kogure K."/>
        </authorList>
    </citation>
    <scope>NUCLEOTIDE SEQUENCE [LARGE SCALE GENOMIC DNA]</scope>
    <source>
        <strain evidence="1 2">LC1-200</strain>
    </source>
</reference>
<evidence type="ECO:0008006" key="3">
    <source>
        <dbReference type="Google" id="ProtNLM"/>
    </source>
</evidence>
<dbReference type="EMBL" id="MSCJ01000003">
    <property type="protein sequence ID" value="PQJ62864.1"/>
    <property type="molecule type" value="Genomic_DNA"/>
</dbReference>
<dbReference type="Proteomes" id="UP000238730">
    <property type="component" value="Unassembled WGS sequence"/>
</dbReference>
<dbReference type="PROSITE" id="PS51257">
    <property type="entry name" value="PROKAR_LIPOPROTEIN"/>
    <property type="match status" value="1"/>
</dbReference>
<proteinExistence type="predicted"/>
<name>A0A2S7VL34_PHOAN</name>
<dbReference type="OrthoDB" id="5826860at2"/>
<sequence>MKKLCLFVLISTILVGCGGGGGNDDNNSGGGGGGGGTDKATPLDLGNLTSDVKKQYAQVNYDTFLVITESALNCAKDLNIGETDNACAVIDSGNHNEGLSIEEISGTLSVQKQADKIQISTVKDIQFHAPLINQNTNTFKLNQNNIANTQKETNFIKIPEATDQEANIQEVESDQVYLGGTFTFSNDNGIKTVDAFAHEFYGLIYSHNTNTDESHFVSSISRLVGKNNAMVDWSTDENGAIRPI</sequence>
<evidence type="ECO:0000313" key="1">
    <source>
        <dbReference type="EMBL" id="PQJ62864.1"/>
    </source>
</evidence>
<dbReference type="RefSeq" id="WP_105062625.1">
    <property type="nucleotide sequence ID" value="NZ_MSCJ01000003.1"/>
</dbReference>